<organism evidence="5 6">
    <name type="scientific">Vairimorpha ceranae</name>
    <dbReference type="NCBI Taxonomy" id="40302"/>
    <lineage>
        <taxon>Eukaryota</taxon>
        <taxon>Fungi</taxon>
        <taxon>Fungi incertae sedis</taxon>
        <taxon>Microsporidia</taxon>
        <taxon>Nosematidae</taxon>
        <taxon>Vairimorpha</taxon>
    </lineage>
</organism>
<dbReference type="PANTHER" id="PTHR23001">
    <property type="entry name" value="EUKARYOTIC TRANSLATION INITIATION FACTOR"/>
    <property type="match status" value="1"/>
</dbReference>
<keyword evidence="6" id="KW-1185">Reference proteome</keyword>
<dbReference type="VEuPathDB" id="MicrosporidiaDB:NCER_101302"/>
<dbReference type="VEuPathDB" id="MicrosporidiaDB:AAJ76_1900034462"/>
<evidence type="ECO:0000256" key="1">
    <source>
        <dbReference type="ARBA" id="ARBA00010397"/>
    </source>
</evidence>
<name>A0A0F9WRG7_9MICR</name>
<dbReference type="AlphaFoldDB" id="A0A0F9WRG7"/>
<dbReference type="SUPFAM" id="SSF100966">
    <property type="entry name" value="Translation initiation factor 2 beta, aIF2beta, N-terminal domain"/>
    <property type="match status" value="1"/>
</dbReference>
<sequence>MSDSSSSDIEELGINLQEFRMKRQVRFGSRKTITSTKKDIDLLDTPPELDYYNLLNKGIAILKKDKENGETNKLKLPLDVKKEGRKTKVNIREIAEILDRDEEHLVKFTKNELVTDGSVKEDGYLWLKGIYLKTDLQEVLRKFIENFVVCSICDSVEDTSIIKDKRLYYLKCDKCGGRRCVGNITEGLSKKSNTKPKLRGII</sequence>
<evidence type="ECO:0000256" key="3">
    <source>
        <dbReference type="ARBA" id="ARBA00022917"/>
    </source>
</evidence>
<dbReference type="InterPro" id="IPR045196">
    <property type="entry name" value="IF2/IF5"/>
</dbReference>
<dbReference type="Gene3D" id="3.30.30.170">
    <property type="match status" value="1"/>
</dbReference>
<dbReference type="RefSeq" id="XP_024331245.1">
    <property type="nucleotide sequence ID" value="XM_024474352.1"/>
</dbReference>
<proteinExistence type="inferred from homology"/>
<dbReference type="InterPro" id="IPR002735">
    <property type="entry name" value="Transl_init_fac_IF2/IF5_dom"/>
</dbReference>
<evidence type="ECO:0000313" key="6">
    <source>
        <dbReference type="Proteomes" id="UP000034350"/>
    </source>
</evidence>
<comment type="caution">
    <text evidence="5">The sequence shown here is derived from an EMBL/GenBank/DDBJ whole genome shotgun (WGS) entry which is preliminary data.</text>
</comment>
<dbReference type="OMA" id="MHILKSN"/>
<keyword evidence="3" id="KW-0648">Protein biosynthesis</keyword>
<dbReference type="SMART" id="SM00653">
    <property type="entry name" value="eIF2B_5"/>
    <property type="match status" value="1"/>
</dbReference>
<dbReference type="GO" id="GO:0003743">
    <property type="term" value="F:translation initiation factor activity"/>
    <property type="evidence" value="ECO:0007669"/>
    <property type="project" value="UniProtKB-KW"/>
</dbReference>
<feature type="domain" description="Translation initiation factor IF2/IF5" evidence="4">
    <location>
        <begin position="71"/>
        <end position="178"/>
    </location>
</feature>
<dbReference type="GeneID" id="36319268"/>
<dbReference type="VEuPathDB" id="MicrosporidiaDB:G9O61_00g021110"/>
<dbReference type="InterPro" id="IPR016190">
    <property type="entry name" value="Transl_init_fac_IF2/IF5_Zn-bd"/>
</dbReference>
<dbReference type="OrthoDB" id="10255414at2759"/>
<protein>
    <submittedName>
        <fullName evidence="5">Translation initiation factor if2 subunit beta</fullName>
    </submittedName>
</protein>
<comment type="similarity">
    <text evidence="1">Belongs to the eIF-2-beta/eIF-5 family.</text>
</comment>
<dbReference type="PANTHER" id="PTHR23001:SF3">
    <property type="entry name" value="EUKARYOTIC TRANSLATION INITIATION FACTOR 2 SUBUNIT 2"/>
    <property type="match status" value="1"/>
</dbReference>
<dbReference type="Proteomes" id="UP000034350">
    <property type="component" value="Unassembled WGS sequence"/>
</dbReference>
<dbReference type="Pfam" id="PF01873">
    <property type="entry name" value="eIF-5_eIF-2B"/>
    <property type="match status" value="1"/>
</dbReference>
<gene>
    <name evidence="5" type="ORF">AAJ76_1900034462</name>
</gene>
<evidence type="ECO:0000256" key="2">
    <source>
        <dbReference type="ARBA" id="ARBA00022540"/>
    </source>
</evidence>
<evidence type="ECO:0000259" key="4">
    <source>
        <dbReference type="SMART" id="SM00653"/>
    </source>
</evidence>
<dbReference type="EMBL" id="JPQZ01000019">
    <property type="protein sequence ID" value="KKO75503.1"/>
    <property type="molecule type" value="Genomic_DNA"/>
</dbReference>
<accession>A0A0F9WRG7</accession>
<dbReference type="SUPFAM" id="SSF75689">
    <property type="entry name" value="Zinc-binding domain of translation initiation factor 2 beta"/>
    <property type="match status" value="1"/>
</dbReference>
<dbReference type="InterPro" id="IPR016189">
    <property type="entry name" value="Transl_init_fac_IF2/IF5_N"/>
</dbReference>
<reference evidence="5 6" key="1">
    <citation type="journal article" date="2015" name="Environ. Microbiol.">
        <title>Genome analyses suggest the presence of polyploidy and recent human-driven expansions in eight global populations of the honeybee pathogen Nosema ceranae.</title>
        <authorList>
            <person name="Pelin A."/>
            <person name="Selman M."/>
            <person name="Aris-Brosou S."/>
            <person name="Farinelli L."/>
            <person name="Corradi N."/>
        </authorList>
    </citation>
    <scope>NUCLEOTIDE SEQUENCE [LARGE SCALE GENOMIC DNA]</scope>
    <source>
        <strain evidence="5 6">PA08 1199</strain>
    </source>
</reference>
<keyword evidence="2 5" id="KW-0396">Initiation factor</keyword>
<evidence type="ECO:0000313" key="5">
    <source>
        <dbReference type="EMBL" id="KKO75503.1"/>
    </source>
</evidence>